<proteinExistence type="predicted"/>
<dbReference type="OrthoDB" id="9807902at2"/>
<evidence type="ECO:0000256" key="1">
    <source>
        <dbReference type="SAM" id="MobiDB-lite"/>
    </source>
</evidence>
<keyword evidence="4" id="KW-1185">Reference proteome</keyword>
<keyword evidence="2" id="KW-1133">Transmembrane helix</keyword>
<evidence type="ECO:0000313" key="3">
    <source>
        <dbReference type="EMBL" id="TKD00951.1"/>
    </source>
</evidence>
<sequence length="219" mass="23156">MSVEQAARVTSSVDHKSFNIQIAYTAGGIALGALIVFTGGASLAVFAVAATVAGTTQSVGNLIDKYVNPRDASEKIVKGVEHVFLEEAKNRAANASPQTRTDEHDESPVTGSNCVFIESMPASRRTDFTKCNGLIIDGAPHIFYGGEPTNQSKRPEEKAPIALQVVQKTVDAAGLVAGAPTNRVEALLWGIDAADFVGAIPEGHFQDWHFVKDLPSLAP</sequence>
<gene>
    <name evidence="3" type="ORF">E8A74_32960</name>
</gene>
<feature type="region of interest" description="Disordered" evidence="1">
    <location>
        <begin position="89"/>
        <end position="112"/>
    </location>
</feature>
<protein>
    <submittedName>
        <fullName evidence="3">Uncharacterized protein</fullName>
    </submittedName>
</protein>
<comment type="caution">
    <text evidence="3">The sequence shown here is derived from an EMBL/GenBank/DDBJ whole genome shotgun (WGS) entry which is preliminary data.</text>
</comment>
<keyword evidence="2" id="KW-0472">Membrane</keyword>
<evidence type="ECO:0000313" key="4">
    <source>
        <dbReference type="Proteomes" id="UP000309215"/>
    </source>
</evidence>
<dbReference type="EMBL" id="SSMQ01000043">
    <property type="protein sequence ID" value="TKD00951.1"/>
    <property type="molecule type" value="Genomic_DNA"/>
</dbReference>
<organism evidence="3 4">
    <name type="scientific">Polyangium fumosum</name>
    <dbReference type="NCBI Taxonomy" id="889272"/>
    <lineage>
        <taxon>Bacteria</taxon>
        <taxon>Pseudomonadati</taxon>
        <taxon>Myxococcota</taxon>
        <taxon>Polyangia</taxon>
        <taxon>Polyangiales</taxon>
        <taxon>Polyangiaceae</taxon>
        <taxon>Polyangium</taxon>
    </lineage>
</organism>
<dbReference type="Gene3D" id="2.60.200.60">
    <property type="match status" value="1"/>
</dbReference>
<dbReference type="Proteomes" id="UP000309215">
    <property type="component" value="Unassembled WGS sequence"/>
</dbReference>
<dbReference type="RefSeq" id="WP_136933090.1">
    <property type="nucleotide sequence ID" value="NZ_SSMQ01000043.1"/>
</dbReference>
<reference evidence="3 4" key="1">
    <citation type="submission" date="2019-04" db="EMBL/GenBank/DDBJ databases">
        <authorList>
            <person name="Li Y."/>
            <person name="Wang J."/>
        </authorList>
    </citation>
    <scope>NUCLEOTIDE SEQUENCE [LARGE SCALE GENOMIC DNA]</scope>
    <source>
        <strain evidence="3 4">DSM 14668</strain>
    </source>
</reference>
<name>A0A4U1J1K6_9BACT</name>
<evidence type="ECO:0000256" key="2">
    <source>
        <dbReference type="SAM" id="Phobius"/>
    </source>
</evidence>
<feature type="transmembrane region" description="Helical" evidence="2">
    <location>
        <begin position="21"/>
        <end position="49"/>
    </location>
</feature>
<keyword evidence="2" id="KW-0812">Transmembrane</keyword>
<accession>A0A4U1J1K6</accession>
<dbReference type="AlphaFoldDB" id="A0A4U1J1K6"/>